<feature type="signal peptide" evidence="1">
    <location>
        <begin position="1"/>
        <end position="21"/>
    </location>
</feature>
<feature type="chain" id="PRO_5045172604" evidence="1">
    <location>
        <begin position="22"/>
        <end position="275"/>
    </location>
</feature>
<keyword evidence="3" id="KW-1185">Reference proteome</keyword>
<dbReference type="InterPro" id="IPR022298">
    <property type="entry name" value="Conjug_transposon_TraN"/>
</dbReference>
<gene>
    <name evidence="2" type="primary">traN</name>
    <name evidence="2" type="ORF">HX018_00030</name>
</gene>
<dbReference type="Pfam" id="PF13595">
    <property type="entry name" value="DUF4138"/>
    <property type="match status" value="1"/>
</dbReference>
<evidence type="ECO:0000256" key="1">
    <source>
        <dbReference type="SAM" id="SignalP"/>
    </source>
</evidence>
<accession>A0ABT7NHF8</accession>
<protein>
    <submittedName>
        <fullName evidence="2">Conjugative transposon protein TraN</fullName>
    </submittedName>
</protein>
<dbReference type="RefSeq" id="WP_286650010.1">
    <property type="nucleotide sequence ID" value="NZ_JACAGK010000001.1"/>
</dbReference>
<sequence length="275" mass="31196">MKLLLNILFYMPLLMAELCSAQSSIKTYARVHRDTIKINEKQTTNILFAHPITVFDRGSADILAQRSPMAADLLQIKASESGFENTNLSVLCADGSLHVFNISYEQNPTKLIWEVGDVQPDPVNDSATQARKRYHARALKVSQLLVPSMSVGRERQQIGLRLNGIYISEDQMYFHVKLTNKSYIPFDISRLALYSSDGKRARRGARQEIEIPPLYVLGDVRRLERRSAHSVVLVTPKLSLGKGKELRLQLWEDQGGRHHQLVIKNKHLMKAVPLN</sequence>
<evidence type="ECO:0000313" key="2">
    <source>
        <dbReference type="EMBL" id="MDM1046643.1"/>
    </source>
</evidence>
<keyword evidence="1" id="KW-0732">Signal</keyword>
<reference evidence="2" key="1">
    <citation type="submission" date="2020-06" db="EMBL/GenBank/DDBJ databases">
        <authorList>
            <person name="Dong N."/>
        </authorList>
    </citation>
    <scope>NUCLEOTIDE SEQUENCE</scope>
    <source>
        <strain evidence="2">R1692</strain>
    </source>
</reference>
<proteinExistence type="predicted"/>
<reference evidence="2" key="2">
    <citation type="journal article" date="2022" name="Sci. Total Environ.">
        <title>Prevalence, transmission, and molecular epidemiology of tet(X)-positive bacteria among humans, animals, and environmental niches in China: An epidemiological, and genomic-based study.</title>
        <authorList>
            <person name="Dong N."/>
            <person name="Zeng Y."/>
            <person name="Cai C."/>
            <person name="Sun C."/>
            <person name="Lu J."/>
            <person name="Liu C."/>
            <person name="Zhou H."/>
            <person name="Sun Q."/>
            <person name="Shu L."/>
            <person name="Wang H."/>
            <person name="Wang Y."/>
            <person name="Wang S."/>
            <person name="Wu C."/>
            <person name="Chan E.W."/>
            <person name="Chen G."/>
            <person name="Shen Z."/>
            <person name="Chen S."/>
            <person name="Zhang R."/>
        </authorList>
    </citation>
    <scope>NUCLEOTIDE SEQUENCE</scope>
    <source>
        <strain evidence="2">R1692</strain>
    </source>
</reference>
<name>A0ABT7NHF8_9SPHI</name>
<evidence type="ECO:0000313" key="3">
    <source>
        <dbReference type="Proteomes" id="UP001170954"/>
    </source>
</evidence>
<dbReference type="NCBIfam" id="TIGR03780">
    <property type="entry name" value="Bac_Flav_CT_N"/>
    <property type="match status" value="1"/>
</dbReference>
<comment type="caution">
    <text evidence="2">The sequence shown here is derived from an EMBL/GenBank/DDBJ whole genome shotgun (WGS) entry which is preliminary data.</text>
</comment>
<dbReference type="Proteomes" id="UP001170954">
    <property type="component" value="Unassembled WGS sequence"/>
</dbReference>
<dbReference type="EMBL" id="JACAGK010000001">
    <property type="protein sequence ID" value="MDM1046643.1"/>
    <property type="molecule type" value="Genomic_DNA"/>
</dbReference>
<organism evidence="2 3">
    <name type="scientific">Sphingobacterium hotanense</name>
    <dbReference type="NCBI Taxonomy" id="649196"/>
    <lineage>
        <taxon>Bacteria</taxon>
        <taxon>Pseudomonadati</taxon>
        <taxon>Bacteroidota</taxon>
        <taxon>Sphingobacteriia</taxon>
        <taxon>Sphingobacteriales</taxon>
        <taxon>Sphingobacteriaceae</taxon>
        <taxon>Sphingobacterium</taxon>
    </lineage>
</organism>